<dbReference type="EMBL" id="JH714181">
    <property type="protein sequence ID" value="EFO13004.1"/>
    <property type="molecule type" value="Genomic_DNA"/>
</dbReference>
<feature type="region of interest" description="Disordered" evidence="1">
    <location>
        <begin position="1"/>
        <end position="31"/>
    </location>
</feature>
<feature type="compositionally biased region" description="Basic residues" evidence="1">
    <location>
        <begin position="7"/>
        <end position="17"/>
    </location>
</feature>
<gene>
    <name evidence="2" type="ORF">LOAG_15527</name>
</gene>
<dbReference type="CTD" id="9953018"/>
<dbReference type="RefSeq" id="XP_003151065.1">
    <property type="nucleotide sequence ID" value="XM_003151017.1"/>
</dbReference>
<protein>
    <submittedName>
        <fullName evidence="2">Uncharacterized protein</fullName>
    </submittedName>
</protein>
<evidence type="ECO:0000313" key="2">
    <source>
        <dbReference type="EMBL" id="EFO13004.1"/>
    </source>
</evidence>
<dbReference type="GeneID" id="9953018"/>
<name>A0A1S0TFM6_LOALO</name>
<organism evidence="2">
    <name type="scientific">Loa loa</name>
    <name type="common">Eye worm</name>
    <name type="synonym">Filaria loa</name>
    <dbReference type="NCBI Taxonomy" id="7209"/>
    <lineage>
        <taxon>Eukaryota</taxon>
        <taxon>Metazoa</taxon>
        <taxon>Ecdysozoa</taxon>
        <taxon>Nematoda</taxon>
        <taxon>Chromadorea</taxon>
        <taxon>Rhabditida</taxon>
        <taxon>Spirurina</taxon>
        <taxon>Spiruromorpha</taxon>
        <taxon>Filarioidea</taxon>
        <taxon>Onchocercidae</taxon>
        <taxon>Loa</taxon>
    </lineage>
</organism>
<dbReference type="AlphaFoldDB" id="A0A1S0TFM6"/>
<accession>A0A1S0TFM6</accession>
<evidence type="ECO:0000256" key="1">
    <source>
        <dbReference type="SAM" id="MobiDB-lite"/>
    </source>
</evidence>
<reference evidence="2" key="1">
    <citation type="submission" date="2012-04" db="EMBL/GenBank/DDBJ databases">
        <title>The Genome Sequence of Loa loa.</title>
        <authorList>
            <consortium name="The Broad Institute Genome Sequencing Platform"/>
            <consortium name="Broad Institute Genome Sequencing Center for Infectious Disease"/>
            <person name="Nutman T.B."/>
            <person name="Fink D.L."/>
            <person name="Russ C."/>
            <person name="Young S."/>
            <person name="Zeng Q."/>
            <person name="Gargeya S."/>
            <person name="Alvarado L."/>
            <person name="Berlin A."/>
            <person name="Chapman S.B."/>
            <person name="Chen Z."/>
            <person name="Freedman E."/>
            <person name="Gellesch M."/>
            <person name="Goldberg J."/>
            <person name="Griggs A."/>
            <person name="Gujja S."/>
            <person name="Heilman E.R."/>
            <person name="Heiman D."/>
            <person name="Howarth C."/>
            <person name="Mehta T."/>
            <person name="Neiman D."/>
            <person name="Pearson M."/>
            <person name="Roberts A."/>
            <person name="Saif S."/>
            <person name="Shea T."/>
            <person name="Shenoy N."/>
            <person name="Sisk P."/>
            <person name="Stolte C."/>
            <person name="Sykes S."/>
            <person name="White J."/>
            <person name="Yandava C."/>
            <person name="Haas B."/>
            <person name="Henn M.R."/>
            <person name="Nusbaum C."/>
            <person name="Birren B."/>
        </authorList>
    </citation>
    <scope>NUCLEOTIDE SEQUENCE [LARGE SCALE GENOMIC DNA]</scope>
</reference>
<sequence>MTFSSPLRHRKKKKRKGAEREKKEKKEKKKPYQILWISGKDKYNEWLRGE</sequence>
<proteinExistence type="predicted"/>
<dbReference type="InParanoid" id="A0A1S0TFM6"/>
<dbReference type="KEGG" id="loa:LOAG_15527"/>